<reference evidence="1" key="1">
    <citation type="submission" date="2017-01" db="EMBL/GenBank/DDBJ databases">
        <title>Kinetics of targeted phage rescue in a rapidly developing systemic mouse model of the meningitis causing Escherichia coli K1 strain IHE3034.</title>
        <authorList>
            <person name="Schneider G."/>
            <person name="Szentes N."/>
            <person name="Horvath M."/>
            <person name="Dorn A."/>
            <person name="Nagy G."/>
            <person name="Doffkay Z."/>
            <person name="Maroti G."/>
            <person name="Rakhely G."/>
            <person name="Kovacs T."/>
        </authorList>
    </citation>
    <scope>NUCLEOTIDE SEQUENCE [LARGE SCALE GENOMIC DNA]</scope>
</reference>
<evidence type="ECO:0000313" key="1">
    <source>
        <dbReference type="EMBL" id="AQY55042.1"/>
    </source>
</evidence>
<accession>A0A2I4Q1V6</accession>
<organism evidence="1">
    <name type="scientific">Escherichia phage K1E</name>
    <name type="common">Bacteriophage K1E</name>
    <dbReference type="NCBI Taxonomy" id="344022"/>
    <lineage>
        <taxon>Viruses</taxon>
        <taxon>Duplodnaviria</taxon>
        <taxon>Heunggongvirae</taxon>
        <taxon>Uroviricota</taxon>
        <taxon>Caudoviricetes</taxon>
        <taxon>Autographivirales</taxon>
        <taxon>Autosignataviridae</taxon>
        <taxon>Molineuxvirinae</taxon>
        <taxon>Vectrevirus</taxon>
    </lineage>
</organism>
<dbReference type="EMBL" id="KY435490">
    <property type="protein sequence ID" value="AQY55042.1"/>
    <property type="molecule type" value="Genomic_DNA"/>
</dbReference>
<dbReference type="Proteomes" id="UP000240551">
    <property type="component" value="Segment"/>
</dbReference>
<protein>
    <submittedName>
        <fullName evidence="1">Uncharacterized protein</fullName>
    </submittedName>
</protein>
<name>A0A2I4Q1V6_BPK1E</name>
<sequence>MPLIKSVKQAAVRQNAEELIQSGRDPKQAYAIAKDVQRRALKKPSASSA</sequence>
<proteinExistence type="predicted"/>
<organismHost>
    <name type="scientific">Escherichia coli</name>
    <dbReference type="NCBI Taxonomy" id="562"/>
</organismHost>